<dbReference type="EMBL" id="PPHD01000682">
    <property type="protein sequence ID" value="POI35212.1"/>
    <property type="molecule type" value="Genomic_DNA"/>
</dbReference>
<dbReference type="Proteomes" id="UP000237246">
    <property type="component" value="Unassembled WGS sequence"/>
</dbReference>
<protein>
    <submittedName>
        <fullName evidence="1">Uncharacterized protein</fullName>
    </submittedName>
</protein>
<proteinExistence type="predicted"/>
<name>A0A2P4TFR6_BAMTH</name>
<comment type="caution">
    <text evidence="1">The sequence shown here is derived from an EMBL/GenBank/DDBJ whole genome shotgun (WGS) entry which is preliminary data.</text>
</comment>
<reference evidence="1 2" key="1">
    <citation type="submission" date="2018-01" db="EMBL/GenBank/DDBJ databases">
        <title>Comparison of the Chinese Bamboo Partridge and Red Junglefowl genome sequences highlights the importance of demography in genome evolution.</title>
        <authorList>
            <person name="Tiley G.P."/>
            <person name="Kimball R.T."/>
            <person name="Braun E.L."/>
            <person name="Burleigh J.G."/>
        </authorList>
    </citation>
    <scope>NUCLEOTIDE SEQUENCE [LARGE SCALE GENOMIC DNA]</scope>
    <source>
        <strain evidence="1">RTK389</strain>
        <tissue evidence="1">Blood</tissue>
    </source>
</reference>
<accession>A0A2P4TFR6</accession>
<keyword evidence="2" id="KW-1185">Reference proteome</keyword>
<gene>
    <name evidence="1" type="ORF">CIB84_001036</name>
</gene>
<evidence type="ECO:0000313" key="1">
    <source>
        <dbReference type="EMBL" id="POI35212.1"/>
    </source>
</evidence>
<evidence type="ECO:0000313" key="2">
    <source>
        <dbReference type="Proteomes" id="UP000237246"/>
    </source>
</evidence>
<sequence>MAPEWISVKYALGVCVCVCKRREKKPTGGGAGSMAGCQRLPGLRLQSSRLRGCIPTVCKARGRVTACVRRVEEAGKPHSKHVALQGREGSSTVGSFSAPAFYSSFWKQL</sequence>
<organism evidence="1 2">
    <name type="scientific">Bambusicola thoracicus</name>
    <name type="common">Chinese bamboo-partridge</name>
    <name type="synonym">Perdix thoracica</name>
    <dbReference type="NCBI Taxonomy" id="9083"/>
    <lineage>
        <taxon>Eukaryota</taxon>
        <taxon>Metazoa</taxon>
        <taxon>Chordata</taxon>
        <taxon>Craniata</taxon>
        <taxon>Vertebrata</taxon>
        <taxon>Euteleostomi</taxon>
        <taxon>Archelosauria</taxon>
        <taxon>Archosauria</taxon>
        <taxon>Dinosauria</taxon>
        <taxon>Saurischia</taxon>
        <taxon>Theropoda</taxon>
        <taxon>Coelurosauria</taxon>
        <taxon>Aves</taxon>
        <taxon>Neognathae</taxon>
        <taxon>Galloanserae</taxon>
        <taxon>Galliformes</taxon>
        <taxon>Phasianidae</taxon>
        <taxon>Perdicinae</taxon>
        <taxon>Bambusicola</taxon>
    </lineage>
</organism>
<dbReference type="AlphaFoldDB" id="A0A2P4TFR6"/>